<reference evidence="2 3" key="1">
    <citation type="submission" date="2023-08" db="EMBL/GenBank/DDBJ databases">
        <title>Black Yeasts Isolated from many extreme environments.</title>
        <authorList>
            <person name="Coleine C."/>
            <person name="Stajich J.E."/>
            <person name="Selbmann L."/>
        </authorList>
    </citation>
    <scope>NUCLEOTIDE SEQUENCE [LARGE SCALE GENOMIC DNA]</scope>
    <source>
        <strain evidence="2 3">CCFEE 536</strain>
    </source>
</reference>
<protein>
    <submittedName>
        <fullName evidence="2">Uncharacterized protein</fullName>
    </submittedName>
</protein>
<feature type="non-terminal residue" evidence="2">
    <location>
        <position position="155"/>
    </location>
</feature>
<evidence type="ECO:0000256" key="1">
    <source>
        <dbReference type="SAM" id="MobiDB-lite"/>
    </source>
</evidence>
<proteinExistence type="predicted"/>
<feature type="region of interest" description="Disordered" evidence="1">
    <location>
        <begin position="1"/>
        <end position="155"/>
    </location>
</feature>
<organism evidence="2 3">
    <name type="scientific">Cryomyces antarcticus</name>
    <dbReference type="NCBI Taxonomy" id="329879"/>
    <lineage>
        <taxon>Eukaryota</taxon>
        <taxon>Fungi</taxon>
        <taxon>Dikarya</taxon>
        <taxon>Ascomycota</taxon>
        <taxon>Pezizomycotina</taxon>
        <taxon>Dothideomycetes</taxon>
        <taxon>Dothideomycetes incertae sedis</taxon>
        <taxon>Cryomyces</taxon>
    </lineage>
</organism>
<dbReference type="EMBL" id="JAVRRA010012004">
    <property type="protein sequence ID" value="KAK5239531.1"/>
    <property type="molecule type" value="Genomic_DNA"/>
</dbReference>
<comment type="caution">
    <text evidence="2">The sequence shown here is derived from an EMBL/GenBank/DDBJ whole genome shotgun (WGS) entry which is preliminary data.</text>
</comment>
<gene>
    <name evidence="2" type="ORF">LTR16_011808</name>
</gene>
<name>A0ABR0LS43_9PEZI</name>
<evidence type="ECO:0000313" key="3">
    <source>
        <dbReference type="Proteomes" id="UP001357485"/>
    </source>
</evidence>
<dbReference type="Proteomes" id="UP001357485">
    <property type="component" value="Unassembled WGS sequence"/>
</dbReference>
<feature type="non-terminal residue" evidence="2">
    <location>
        <position position="1"/>
    </location>
</feature>
<keyword evidence="3" id="KW-1185">Reference proteome</keyword>
<sequence length="155" mass="18257">LRQDPQQRLREVHRPEPQARDRPRPDQVRGLLRLQAPRPNIKARAPRTTQTVPPRRAEALVRRHDAQALRQHRTESRRGHDRQGARRAEEAPQGQLRRRLVHPGPDPAATEPVREDRPRHHCSPHHNELPGPRPGPEHLHPRRRHPCLPVRRHHR</sequence>
<accession>A0ABR0LS43</accession>
<feature type="compositionally biased region" description="Basic and acidic residues" evidence="1">
    <location>
        <begin position="1"/>
        <end position="27"/>
    </location>
</feature>
<feature type="compositionally biased region" description="Basic residues" evidence="1">
    <location>
        <begin position="140"/>
        <end position="155"/>
    </location>
</feature>
<evidence type="ECO:0000313" key="2">
    <source>
        <dbReference type="EMBL" id="KAK5239531.1"/>
    </source>
</evidence>
<feature type="compositionally biased region" description="Basic and acidic residues" evidence="1">
    <location>
        <begin position="55"/>
        <end position="90"/>
    </location>
</feature>